<keyword evidence="7 9" id="KW-0378">Hydrolase</keyword>
<dbReference type="GO" id="GO:0005737">
    <property type="term" value="C:cytoplasm"/>
    <property type="evidence" value="ECO:0007669"/>
    <property type="project" value="UniProtKB-SubCell"/>
</dbReference>
<proteinExistence type="inferred from homology"/>
<evidence type="ECO:0000256" key="3">
    <source>
        <dbReference type="ARBA" id="ARBA00008184"/>
    </source>
</evidence>
<evidence type="ECO:0000256" key="10">
    <source>
        <dbReference type="PROSITE-ProRule" id="PRU10072"/>
    </source>
</evidence>
<name>A0A133PQX1_9FIRM</name>
<comment type="subcellular location">
    <subcellularLocation>
        <location evidence="9">Cytoplasm</location>
    </subcellularLocation>
</comment>
<dbReference type="InterPro" id="IPR005122">
    <property type="entry name" value="Uracil-DNA_glycosylase-like"/>
</dbReference>
<comment type="caution">
    <text evidence="13">The sequence shown here is derived from an EMBL/GenBank/DDBJ whole genome shotgun (WGS) entry which is preliminary data.</text>
</comment>
<dbReference type="RefSeq" id="WP_060799862.1">
    <property type="nucleotide sequence ID" value="NZ_KQ957096.1"/>
</dbReference>
<dbReference type="EMBL" id="LRQE01000021">
    <property type="protein sequence ID" value="KXA31031.1"/>
    <property type="molecule type" value="Genomic_DNA"/>
</dbReference>
<dbReference type="GO" id="GO:0004844">
    <property type="term" value="F:uracil DNA N-glycosylase activity"/>
    <property type="evidence" value="ECO:0007669"/>
    <property type="project" value="UniProtKB-UniRule"/>
</dbReference>
<dbReference type="SUPFAM" id="SSF52141">
    <property type="entry name" value="Uracil-DNA glycosylase-like"/>
    <property type="match status" value="1"/>
</dbReference>
<dbReference type="InterPro" id="IPR002043">
    <property type="entry name" value="UDG_fam1"/>
</dbReference>
<gene>
    <name evidence="9" type="primary">ung</name>
    <name evidence="13" type="ORF">HMPREF3229_00629</name>
</gene>
<dbReference type="PANTHER" id="PTHR11264:SF0">
    <property type="entry name" value="URACIL-DNA GLYCOSYLASE"/>
    <property type="match status" value="1"/>
</dbReference>
<comment type="function">
    <text evidence="2 9 11">Excises uracil residues from the DNA which can arise as a result of misincorporation of dUMP residues by DNA polymerase or due to deamination of cytosine.</text>
</comment>
<feature type="active site" description="Proton acceptor" evidence="9 10">
    <location>
        <position position="65"/>
    </location>
</feature>
<dbReference type="NCBIfam" id="TIGR00628">
    <property type="entry name" value="ung"/>
    <property type="match status" value="1"/>
</dbReference>
<evidence type="ECO:0000256" key="9">
    <source>
        <dbReference type="HAMAP-Rule" id="MF_00148"/>
    </source>
</evidence>
<dbReference type="InterPro" id="IPR018085">
    <property type="entry name" value="Ura-DNA_Glyclase_AS"/>
</dbReference>
<dbReference type="SMART" id="SM00987">
    <property type="entry name" value="UreE_C"/>
    <property type="match status" value="1"/>
</dbReference>
<dbReference type="Proteomes" id="UP000070174">
    <property type="component" value="Unassembled WGS sequence"/>
</dbReference>
<dbReference type="CDD" id="cd10027">
    <property type="entry name" value="UDG-F1-like"/>
    <property type="match status" value="1"/>
</dbReference>
<comment type="similarity">
    <text evidence="3 9 11">Belongs to the uracil-DNA glycosylase (UDG) superfamily. UNG family.</text>
</comment>
<keyword evidence="8 9" id="KW-0234">DNA repair</keyword>
<evidence type="ECO:0000256" key="1">
    <source>
        <dbReference type="ARBA" id="ARBA00001400"/>
    </source>
</evidence>
<evidence type="ECO:0000256" key="7">
    <source>
        <dbReference type="ARBA" id="ARBA00022801"/>
    </source>
</evidence>
<protein>
    <recommendedName>
        <fullName evidence="5 9">Uracil-DNA glycosylase</fullName>
        <shortName evidence="9">UDG</shortName>
        <ecNumber evidence="4 9">3.2.2.27</ecNumber>
    </recommendedName>
</protein>
<dbReference type="HAMAP" id="MF_00148">
    <property type="entry name" value="UDG"/>
    <property type="match status" value="1"/>
</dbReference>
<accession>A0A133PQX1</accession>
<dbReference type="NCBIfam" id="NF003591">
    <property type="entry name" value="PRK05254.1-4"/>
    <property type="match status" value="1"/>
</dbReference>
<comment type="catalytic activity">
    <reaction evidence="1 9 11">
        <text>Hydrolyzes single-stranded DNA or mismatched double-stranded DNA and polynucleotides, releasing free uracil.</text>
        <dbReference type="EC" id="3.2.2.27"/>
    </reaction>
</comment>
<dbReference type="Gene3D" id="3.40.470.10">
    <property type="entry name" value="Uracil-DNA glycosylase-like domain"/>
    <property type="match status" value="1"/>
</dbReference>
<evidence type="ECO:0000256" key="2">
    <source>
        <dbReference type="ARBA" id="ARBA00002631"/>
    </source>
</evidence>
<feature type="domain" description="Uracil-DNA glycosylase-like" evidence="12">
    <location>
        <begin position="50"/>
        <end position="210"/>
    </location>
</feature>
<dbReference type="NCBIfam" id="NF003589">
    <property type="entry name" value="PRK05254.1-2"/>
    <property type="match status" value="1"/>
</dbReference>
<dbReference type="FunFam" id="3.40.470.10:FF:000001">
    <property type="entry name" value="Uracil-DNA glycosylase"/>
    <property type="match status" value="1"/>
</dbReference>
<dbReference type="SMART" id="SM00986">
    <property type="entry name" value="UDG"/>
    <property type="match status" value="1"/>
</dbReference>
<dbReference type="Pfam" id="PF03167">
    <property type="entry name" value="UDG"/>
    <property type="match status" value="1"/>
</dbReference>
<dbReference type="NCBIfam" id="NF003592">
    <property type="entry name" value="PRK05254.1-5"/>
    <property type="match status" value="1"/>
</dbReference>
<dbReference type="NCBIfam" id="NF003588">
    <property type="entry name" value="PRK05254.1-1"/>
    <property type="match status" value="1"/>
</dbReference>
<keyword evidence="6 9" id="KW-0227">DNA damage</keyword>
<evidence type="ECO:0000313" key="13">
    <source>
        <dbReference type="EMBL" id="KXA31031.1"/>
    </source>
</evidence>
<dbReference type="GO" id="GO:0097510">
    <property type="term" value="P:base-excision repair, AP site formation via deaminated base removal"/>
    <property type="evidence" value="ECO:0007669"/>
    <property type="project" value="TreeGrafter"/>
</dbReference>
<dbReference type="PATRIC" id="fig|54005.3.peg.620"/>
<dbReference type="EC" id="3.2.2.27" evidence="4 9"/>
<dbReference type="InterPro" id="IPR036895">
    <property type="entry name" value="Uracil-DNA_glycosylase-like_sf"/>
</dbReference>
<keyword evidence="9" id="KW-0963">Cytoplasm</keyword>
<dbReference type="PROSITE" id="PS00130">
    <property type="entry name" value="U_DNA_GLYCOSYLASE"/>
    <property type="match status" value="1"/>
</dbReference>
<reference evidence="13 14" key="1">
    <citation type="submission" date="2016-01" db="EMBL/GenBank/DDBJ databases">
        <authorList>
            <person name="Oliw E.H."/>
        </authorList>
    </citation>
    <scope>NUCLEOTIDE SEQUENCE [LARGE SCALE GENOMIC DNA]</scope>
    <source>
        <strain evidence="13 14">CMW7756A</strain>
    </source>
</reference>
<evidence type="ECO:0000256" key="11">
    <source>
        <dbReference type="RuleBase" id="RU003780"/>
    </source>
</evidence>
<evidence type="ECO:0000256" key="6">
    <source>
        <dbReference type="ARBA" id="ARBA00022763"/>
    </source>
</evidence>
<evidence type="ECO:0000256" key="8">
    <source>
        <dbReference type="ARBA" id="ARBA00023204"/>
    </source>
</evidence>
<dbReference type="AlphaFoldDB" id="A0A133PQX1"/>
<evidence type="ECO:0000313" key="14">
    <source>
        <dbReference type="Proteomes" id="UP000070174"/>
    </source>
</evidence>
<evidence type="ECO:0000256" key="5">
    <source>
        <dbReference type="ARBA" id="ARBA00018429"/>
    </source>
</evidence>
<evidence type="ECO:0000259" key="12">
    <source>
        <dbReference type="SMART" id="SM00986"/>
    </source>
</evidence>
<dbReference type="PANTHER" id="PTHR11264">
    <property type="entry name" value="URACIL-DNA GLYCOSYLASE"/>
    <property type="match status" value="1"/>
</dbReference>
<organism evidence="13">
    <name type="scientific">Peptoniphilus harei</name>
    <dbReference type="NCBI Taxonomy" id="54005"/>
    <lineage>
        <taxon>Bacteria</taxon>
        <taxon>Bacillati</taxon>
        <taxon>Bacillota</taxon>
        <taxon>Tissierellia</taxon>
        <taxon>Tissierellales</taxon>
        <taxon>Peptoniphilaceae</taxon>
        <taxon>Peptoniphilus</taxon>
    </lineage>
</organism>
<evidence type="ECO:0000256" key="4">
    <source>
        <dbReference type="ARBA" id="ARBA00012030"/>
    </source>
</evidence>
<sequence>MKEIFKNDWQEILEEEFEKDYYKDLRKLLIDEYEHYEIFPKAQDIFNAFHYTAYKDVKVLILGQDPYHNVGQAHGLAFSVKEGVAIPPSLRNIYKELKSDLGLEIPKTGYLKAWADQGIMLLNTTLTVRAHQPMSHSKIGWEIFTNAVIEKISEKEDPLVFILWGNHAKARKKFIKPGNHLIIEGVHPSPLSASRGFFGSRPFSRANEFLKNNGVTPPTWEVK</sequence>